<dbReference type="Proteomes" id="UP001372338">
    <property type="component" value="Unassembled WGS sequence"/>
</dbReference>
<evidence type="ECO:0000313" key="1">
    <source>
        <dbReference type="EMBL" id="KAK7276114.1"/>
    </source>
</evidence>
<dbReference type="EMBL" id="JAYWIO010000003">
    <property type="protein sequence ID" value="KAK7276114.1"/>
    <property type="molecule type" value="Genomic_DNA"/>
</dbReference>
<evidence type="ECO:0000313" key="2">
    <source>
        <dbReference type="Proteomes" id="UP001372338"/>
    </source>
</evidence>
<protein>
    <submittedName>
        <fullName evidence="1">Uncharacterized protein</fullName>
    </submittedName>
</protein>
<keyword evidence="2" id="KW-1185">Reference proteome</keyword>
<gene>
    <name evidence="1" type="ORF">RIF29_17247</name>
</gene>
<accession>A0AAN9IF51</accession>
<reference evidence="1 2" key="1">
    <citation type="submission" date="2024-01" db="EMBL/GenBank/DDBJ databases">
        <title>The genomes of 5 underutilized Papilionoideae crops provide insights into root nodulation and disease resistanc.</title>
        <authorList>
            <person name="Yuan L."/>
        </authorList>
    </citation>
    <scope>NUCLEOTIDE SEQUENCE [LARGE SCALE GENOMIC DNA]</scope>
    <source>
        <strain evidence="1">ZHUSHIDOU_FW_LH</strain>
        <tissue evidence="1">Leaf</tissue>
    </source>
</reference>
<dbReference type="AlphaFoldDB" id="A0AAN9IF51"/>
<comment type="caution">
    <text evidence="1">The sequence shown here is derived from an EMBL/GenBank/DDBJ whole genome shotgun (WGS) entry which is preliminary data.</text>
</comment>
<organism evidence="1 2">
    <name type="scientific">Crotalaria pallida</name>
    <name type="common">Smooth rattlebox</name>
    <name type="synonym">Crotalaria striata</name>
    <dbReference type="NCBI Taxonomy" id="3830"/>
    <lineage>
        <taxon>Eukaryota</taxon>
        <taxon>Viridiplantae</taxon>
        <taxon>Streptophyta</taxon>
        <taxon>Embryophyta</taxon>
        <taxon>Tracheophyta</taxon>
        <taxon>Spermatophyta</taxon>
        <taxon>Magnoliopsida</taxon>
        <taxon>eudicotyledons</taxon>
        <taxon>Gunneridae</taxon>
        <taxon>Pentapetalae</taxon>
        <taxon>rosids</taxon>
        <taxon>fabids</taxon>
        <taxon>Fabales</taxon>
        <taxon>Fabaceae</taxon>
        <taxon>Papilionoideae</taxon>
        <taxon>50 kb inversion clade</taxon>
        <taxon>genistoids sensu lato</taxon>
        <taxon>core genistoids</taxon>
        <taxon>Crotalarieae</taxon>
        <taxon>Crotalaria</taxon>
    </lineage>
</organism>
<proteinExistence type="predicted"/>
<sequence length="210" mass="24063">MEELECTPGVRSFARGDNSVEEPECTLGVRSFASANSHGGSGTFHIKAVRVQHDPKPLVANKPSSTLDHNAKPYIPQHGLFHKRIQVHFIESEEEELDETYEKLHNMLKLSMVGKRYVVMGASYETEIELVGESFSKMDDVWSLLMEEMLKEFEWEVLIEVMLKRSNNFVLKSLFFSQATVQHKPSRKQVLQMLSKEVHVIEEALTKSRI</sequence>
<name>A0AAN9IF51_CROPI</name>